<dbReference type="GO" id="GO:0031146">
    <property type="term" value="P:SCF-dependent proteasomal ubiquitin-dependent protein catabolic process"/>
    <property type="evidence" value="ECO:0007669"/>
    <property type="project" value="TreeGrafter"/>
</dbReference>
<dbReference type="Gene3D" id="3.80.10.10">
    <property type="entry name" value="Ribonuclease Inhibitor"/>
    <property type="match status" value="2"/>
</dbReference>
<evidence type="ECO:0000313" key="3">
    <source>
        <dbReference type="Proteomes" id="UP000494165"/>
    </source>
</evidence>
<evidence type="ECO:0000313" key="2">
    <source>
        <dbReference type="EMBL" id="CAB3377002.1"/>
    </source>
</evidence>
<keyword evidence="3" id="KW-1185">Reference proteome</keyword>
<organism evidence="2 3">
    <name type="scientific">Cloeon dipterum</name>
    <dbReference type="NCBI Taxonomy" id="197152"/>
    <lineage>
        <taxon>Eukaryota</taxon>
        <taxon>Metazoa</taxon>
        <taxon>Ecdysozoa</taxon>
        <taxon>Arthropoda</taxon>
        <taxon>Hexapoda</taxon>
        <taxon>Insecta</taxon>
        <taxon>Pterygota</taxon>
        <taxon>Palaeoptera</taxon>
        <taxon>Ephemeroptera</taxon>
        <taxon>Pisciforma</taxon>
        <taxon>Baetidae</taxon>
        <taxon>Cloeon</taxon>
    </lineage>
</organism>
<accession>A0A8S1D1S2</accession>
<name>A0A8S1D1S2_9INSE</name>
<dbReference type="GO" id="GO:0019005">
    <property type="term" value="C:SCF ubiquitin ligase complex"/>
    <property type="evidence" value="ECO:0007669"/>
    <property type="project" value="TreeGrafter"/>
</dbReference>
<reference evidence="2 3" key="1">
    <citation type="submission" date="2020-04" db="EMBL/GenBank/DDBJ databases">
        <authorList>
            <person name="Alioto T."/>
            <person name="Alioto T."/>
            <person name="Gomez Garrido J."/>
        </authorList>
    </citation>
    <scope>NUCLEOTIDE SEQUENCE [LARGE SCALE GENOMIC DNA]</scope>
</reference>
<dbReference type="Proteomes" id="UP000494165">
    <property type="component" value="Unassembled WGS sequence"/>
</dbReference>
<dbReference type="PANTHER" id="PTHR13318:SF95">
    <property type="entry name" value="F-BOX PROTEIN YLR352W"/>
    <property type="match status" value="1"/>
</dbReference>
<sequence length="1297" mass="149632">MFRRLVNSQTLKVDLTAILQSCKSKIKLDNCLLKLLNVLVDKAPNVEELTIGANNKMEDVRVTEGMMTKLAKLCKLKSLKISSIFKFDYFFNLGSMCHAMPDLQVISASVKGPATSLSSVQILHLEKCFPSLIVHCIKSSHFEPWLKELDERCRRNAEKLEKVYQDESKIFNWESNLMDVKLSRHTIYAGSPGKFRRISIEVEERSKQKHVGNKYHRYCKVNCWEHLTDRLVPVDQLTESQDASRFNIIHFVDGGESFPETMKVNPASCWPNVHTFTMESVYEMAYLEVELSVIAERCPNLERLIIKEMFNVYIVKDPALNALKLSSLRVLDLVVQPHHRTILPSHILSVAPNLEKVRLEGTAQFFTTEDLKVVTSMIADGLILRKLQTLHIALRAVSMGMKSPTAAFKVQLQDGKPAQTPASLEGLAVPGPVVPDPHTPFVVIFTFNFIHRTWTDSKRLRRRTNTGPHGRAGTPSTDARGATNPELELFLPSHSRRVACVFAVVSSNFLISAEFKMVDVEYYAMTKKKVFSLQEMAFDTAVKNLGRYKELTRSKVSPPFRKELYDEAMKSVWEKTYEERFGLLTTLPYLEPYKMEESFHFREFAWAIPVLKVNPRGWIGCDFDDDGEFYYATCNAILSYLGQNAPNLKELYIVNLWPYDLKEVSKKFLLDSKSFQINFTGFVRICREFQNVQEIEAENIFLDVPKSDLRAILEEFNTAFDHQEYTERTFPTKFGILFKRTDSAEIYRKAQVELDDSIFVDSLPELTHLRTYCGEEYQRHMMNFQHILSKNIFEHCVYLESLDLCDSYIADANEQLNSFGKLKELCYADEFQALTLKSILCAPLLEKIHLKSLKFDLGDKEALFNQIRRGEISGTPSTDARRATNPELELFLPSHSRRVACVFAVVSSNFLISAEFKMVDVEYNAVTEKRVFSLQEMAFDTAVKNLGRYKELIRSKVSPPFRKELYEVAMKSVWKKTYEERFGLWTTLPYLEPHKMVNPRGCTGCDFDDDDEFFDATCNAILSYLGQHAPNLIELYIVYLWPYDLKEISKKPLLDSKSFQINFTGFVRICRESQNVQEIEATKILLDVPKSDLRAILEEFNTAFDHQKYTKRTFPKKFGILFKRTDSAEIYREARVDLDDTIFVDSLPELTHLTIFWDDCKDYQCNTKNFQHILSKLGGSLKKLSLRYFSRKSKLTFKKIFEHCEYLESLDLCGSYIADANEPLSSFGKLKEFDWYYADEDHALTLKSILCAPLLEKINLKSLKFDLGDKEALFNQIRRAQKHRSPPRDAPMDYEAA</sequence>
<evidence type="ECO:0000256" key="1">
    <source>
        <dbReference type="SAM" id="MobiDB-lite"/>
    </source>
</evidence>
<feature type="region of interest" description="Disordered" evidence="1">
    <location>
        <begin position="458"/>
        <end position="484"/>
    </location>
</feature>
<proteinExistence type="predicted"/>
<protein>
    <submittedName>
        <fullName evidence="2">Uncharacterized protein</fullName>
    </submittedName>
</protein>
<dbReference type="PANTHER" id="PTHR13318">
    <property type="entry name" value="PARTNER OF PAIRED, ISOFORM B-RELATED"/>
    <property type="match status" value="1"/>
</dbReference>
<gene>
    <name evidence="2" type="ORF">CLODIP_2_CD10118</name>
</gene>
<dbReference type="SUPFAM" id="SSF52058">
    <property type="entry name" value="L domain-like"/>
    <property type="match status" value="1"/>
</dbReference>
<dbReference type="EMBL" id="CADEPI010000137">
    <property type="protein sequence ID" value="CAB3377002.1"/>
    <property type="molecule type" value="Genomic_DNA"/>
</dbReference>
<dbReference type="InterPro" id="IPR032675">
    <property type="entry name" value="LRR_dom_sf"/>
</dbReference>
<comment type="caution">
    <text evidence="2">The sequence shown here is derived from an EMBL/GenBank/DDBJ whole genome shotgun (WGS) entry which is preliminary data.</text>
</comment>